<dbReference type="SUPFAM" id="SSF53756">
    <property type="entry name" value="UDP-Glycosyltransferase/glycogen phosphorylase"/>
    <property type="match status" value="1"/>
</dbReference>
<dbReference type="Pfam" id="PF13528">
    <property type="entry name" value="Glyco_trans_1_3"/>
    <property type="match status" value="2"/>
</dbReference>
<reference evidence="1 2" key="1">
    <citation type="submission" date="2022-01" db="EMBL/GenBank/DDBJ databases">
        <title>Whole genome-based taxonomy of the Shewanellaceae.</title>
        <authorList>
            <person name="Martin-Rodriguez A.J."/>
        </authorList>
    </citation>
    <scope>NUCLEOTIDE SEQUENCE [LARGE SCALE GENOMIC DNA]</scope>
    <source>
        <strain evidence="1 2">DSM 21332</strain>
    </source>
</reference>
<dbReference type="Proteomes" id="UP001202831">
    <property type="component" value="Unassembled WGS sequence"/>
</dbReference>
<dbReference type="NCBIfam" id="TIGR00661">
    <property type="entry name" value="MJ1255"/>
    <property type="match status" value="1"/>
</dbReference>
<evidence type="ECO:0000313" key="1">
    <source>
        <dbReference type="EMBL" id="MCL2912216.1"/>
    </source>
</evidence>
<proteinExistence type="predicted"/>
<dbReference type="InterPro" id="IPR005262">
    <property type="entry name" value="MJ1255-like"/>
</dbReference>
<evidence type="ECO:0000313" key="2">
    <source>
        <dbReference type="Proteomes" id="UP001202831"/>
    </source>
</evidence>
<dbReference type="RefSeq" id="WP_249247003.1">
    <property type="nucleotide sequence ID" value="NZ_JAKIKT010000001.1"/>
</dbReference>
<comment type="caution">
    <text evidence="1">The sequence shown here is derived from an EMBL/GenBank/DDBJ whole genome shotgun (WGS) entry which is preliminary data.</text>
</comment>
<protein>
    <submittedName>
        <fullName evidence="1">Glycosyltransferase</fullName>
    </submittedName>
</protein>
<keyword evidence="2" id="KW-1185">Reference proteome</keyword>
<organism evidence="1 2">
    <name type="scientific">Shewanella corallii</name>
    <dbReference type="NCBI Taxonomy" id="560080"/>
    <lineage>
        <taxon>Bacteria</taxon>
        <taxon>Pseudomonadati</taxon>
        <taxon>Pseudomonadota</taxon>
        <taxon>Gammaproteobacteria</taxon>
        <taxon>Alteromonadales</taxon>
        <taxon>Shewanellaceae</taxon>
        <taxon>Shewanella</taxon>
    </lineage>
</organism>
<dbReference type="EMBL" id="JAKIKT010000001">
    <property type="protein sequence ID" value="MCL2912216.1"/>
    <property type="molecule type" value="Genomic_DNA"/>
</dbReference>
<name>A0ABT0N196_9GAMM</name>
<sequence>MKILYGVQGTGNGHLSRARVMADALARQGVEVDYLFSGRATDQFFDMQAFGDYRVARGLTFVTCSGSISPGKTVLKNLNLGWWREINSLDLSGYDLVLNDFEPVSAWAARRQGVPSLGISHQAALKYPVPKVGDTWLNEKLLNYFAPVDIALGCHWHHFGFPILPPFVEVSPVQQEFPHHILVYLPFESPESIATLLAPHIDYSFKVYHAGIKPDALPPHIEWHGFDRDGFKAQLASCGGVIGNAGFELASEALTLGKKLLVKPVIGQFEQLSNVAALELLGAAETMMSLDPVTLERWLKQLSPQPINYPCVADKLVHWLLAGRWDNSAELCRDLWSAVELPDSWRSRRDAAAIAG</sequence>
<accession>A0ABT0N196</accession>
<gene>
    <name evidence="1" type="ORF">L2725_00220</name>
</gene>